<protein>
    <submittedName>
        <fullName evidence="2">Uncharacterized protein</fullName>
    </submittedName>
</protein>
<proteinExistence type="predicted"/>
<accession>A0A150TZY1</accession>
<evidence type="ECO:0000256" key="1">
    <source>
        <dbReference type="SAM" id="MobiDB-lite"/>
    </source>
</evidence>
<dbReference type="EMBL" id="JEME01000462">
    <property type="protein sequence ID" value="KYG10068.1"/>
    <property type="molecule type" value="Genomic_DNA"/>
</dbReference>
<name>A0A150TZY1_SORCE</name>
<dbReference type="AlphaFoldDB" id="A0A150TZY1"/>
<organism evidence="2 3">
    <name type="scientific">Sorangium cellulosum</name>
    <name type="common">Polyangium cellulosum</name>
    <dbReference type="NCBI Taxonomy" id="56"/>
    <lineage>
        <taxon>Bacteria</taxon>
        <taxon>Pseudomonadati</taxon>
        <taxon>Myxococcota</taxon>
        <taxon>Polyangia</taxon>
        <taxon>Polyangiales</taxon>
        <taxon>Polyangiaceae</taxon>
        <taxon>Sorangium</taxon>
    </lineage>
</organism>
<dbReference type="Proteomes" id="UP000075502">
    <property type="component" value="Unassembled WGS sequence"/>
</dbReference>
<evidence type="ECO:0000313" key="2">
    <source>
        <dbReference type="EMBL" id="KYG10068.1"/>
    </source>
</evidence>
<sequence>MASATELVDVSTSIACSSLILTADISIPVVGSGGGGAGACVAAYIGALPGYIDALAASPALELLDAQATGPASTARRAQAGSVLRMVPRSVEPVTGAERAAPADLTPWRGARAVARGAPSPGAAQLGETPGSLVSEAS</sequence>
<evidence type="ECO:0000313" key="3">
    <source>
        <dbReference type="Proteomes" id="UP000075502"/>
    </source>
</evidence>
<feature type="region of interest" description="Disordered" evidence="1">
    <location>
        <begin position="112"/>
        <end position="138"/>
    </location>
</feature>
<comment type="caution">
    <text evidence="2">The sequence shown here is derived from an EMBL/GenBank/DDBJ whole genome shotgun (WGS) entry which is preliminary data.</text>
</comment>
<gene>
    <name evidence="2" type="ORF">BE21_14320</name>
</gene>
<reference evidence="2 3" key="1">
    <citation type="submission" date="2014-02" db="EMBL/GenBank/DDBJ databases">
        <title>The small core and large imbalanced accessory genome model reveals a collaborative survival strategy of Sorangium cellulosum strains in nature.</title>
        <authorList>
            <person name="Han K."/>
            <person name="Peng R."/>
            <person name="Blom J."/>
            <person name="Li Y.-Z."/>
        </authorList>
    </citation>
    <scope>NUCLEOTIDE SEQUENCE [LARGE SCALE GENOMIC DNA]</scope>
    <source>
        <strain evidence="2 3">So0007-03</strain>
    </source>
</reference>